<keyword evidence="1" id="KW-0479">Metal-binding</keyword>
<evidence type="ECO:0000259" key="4">
    <source>
        <dbReference type="PROSITE" id="PS50188"/>
    </source>
</evidence>
<dbReference type="PROSITE" id="PS50188">
    <property type="entry name" value="B302_SPRY"/>
    <property type="match status" value="1"/>
</dbReference>
<accession>A0A974HX48</accession>
<evidence type="ECO:0000313" key="5">
    <source>
        <dbReference type="EMBL" id="OCT93438.1"/>
    </source>
</evidence>
<evidence type="ECO:0000256" key="1">
    <source>
        <dbReference type="ARBA" id="ARBA00022723"/>
    </source>
</evidence>
<sequence>MRSSALQRNRTLGNIAERFLCAQPESDLTGIFCTYCIHSLVPAAKSCLLCEASQCESHNQVQSRSADHVLTTPATLRRGNVPSIKSPSSITATWIPCVSVRRICPSCCLACQHKCHRVELLSNVSEKKKEKLRKVLLNLPLMIEEAENKRLVTQSESSHYLHLEVLEQRVLREFTRQEEDLSLQVFLLIQQLEGVYGKGATHILLDIDTASKNMDQRTASWTSANQLRPQTPSRFMSFRVLSANSITSGQYFWDMEVSESGSWRAGGLSQYQEEKNQFWIGNNIKSWCLWR</sequence>
<name>A0A974HX48_XENLA</name>
<organism evidence="5 6">
    <name type="scientific">Xenopus laevis</name>
    <name type="common">African clawed frog</name>
    <dbReference type="NCBI Taxonomy" id="8355"/>
    <lineage>
        <taxon>Eukaryota</taxon>
        <taxon>Metazoa</taxon>
        <taxon>Chordata</taxon>
        <taxon>Craniata</taxon>
        <taxon>Vertebrata</taxon>
        <taxon>Euteleostomi</taxon>
        <taxon>Amphibia</taxon>
        <taxon>Batrachia</taxon>
        <taxon>Anura</taxon>
        <taxon>Pipoidea</taxon>
        <taxon>Pipidae</taxon>
        <taxon>Xenopodinae</taxon>
        <taxon>Xenopus</taxon>
        <taxon>Xenopus</taxon>
    </lineage>
</organism>
<protein>
    <recommendedName>
        <fullName evidence="4">B30.2/SPRY domain-containing protein</fullName>
    </recommendedName>
</protein>
<dbReference type="InterPro" id="IPR043136">
    <property type="entry name" value="B30.2/SPRY_sf"/>
</dbReference>
<dbReference type="SUPFAM" id="SSF49899">
    <property type="entry name" value="Concanavalin A-like lectins/glucanases"/>
    <property type="match status" value="1"/>
</dbReference>
<dbReference type="InterPro" id="IPR013320">
    <property type="entry name" value="ConA-like_dom_sf"/>
</dbReference>
<evidence type="ECO:0000256" key="2">
    <source>
        <dbReference type="ARBA" id="ARBA00022771"/>
    </source>
</evidence>
<proteinExistence type="predicted"/>
<dbReference type="InterPro" id="IPR001870">
    <property type="entry name" value="B30.2/SPRY"/>
</dbReference>
<evidence type="ECO:0000256" key="3">
    <source>
        <dbReference type="ARBA" id="ARBA00022833"/>
    </source>
</evidence>
<gene>
    <name evidence="5" type="ORF">XELAEV_18016508mg</name>
</gene>
<dbReference type="InterPro" id="IPR051051">
    <property type="entry name" value="E3_ubiq-ligase_TRIM/RNF"/>
</dbReference>
<dbReference type="Proteomes" id="UP000694892">
    <property type="component" value="Chromosome 2S"/>
</dbReference>
<dbReference type="AlphaFoldDB" id="A0A974HX48"/>
<dbReference type="PANTHER" id="PTHR25465">
    <property type="entry name" value="B-BOX DOMAIN CONTAINING"/>
    <property type="match status" value="1"/>
</dbReference>
<dbReference type="PANTHER" id="PTHR25465:SF78">
    <property type="entry name" value="E3 UBIQUITIN-PROTEIN LIGASE TRIM21"/>
    <property type="match status" value="1"/>
</dbReference>
<dbReference type="Gene3D" id="4.10.830.40">
    <property type="match status" value="1"/>
</dbReference>
<keyword evidence="2" id="KW-0863">Zinc-finger</keyword>
<dbReference type="EMBL" id="CM004469">
    <property type="protein sequence ID" value="OCT93438.1"/>
    <property type="molecule type" value="Genomic_DNA"/>
</dbReference>
<reference evidence="6" key="1">
    <citation type="journal article" date="2016" name="Nature">
        <title>Genome evolution in the allotetraploid frog Xenopus laevis.</title>
        <authorList>
            <person name="Session A.M."/>
            <person name="Uno Y."/>
            <person name="Kwon T."/>
            <person name="Chapman J.A."/>
            <person name="Toyoda A."/>
            <person name="Takahashi S."/>
            <person name="Fukui A."/>
            <person name="Hikosaka A."/>
            <person name="Suzuki A."/>
            <person name="Kondo M."/>
            <person name="van Heeringen S.J."/>
            <person name="Quigley I."/>
            <person name="Heinz S."/>
            <person name="Ogino H."/>
            <person name="Ochi H."/>
            <person name="Hellsten U."/>
            <person name="Lyons J.B."/>
            <person name="Simakov O."/>
            <person name="Putnam N."/>
            <person name="Stites J."/>
            <person name="Kuroki Y."/>
            <person name="Tanaka T."/>
            <person name="Michiue T."/>
            <person name="Watanabe M."/>
            <person name="Bogdanovic O."/>
            <person name="Lister R."/>
            <person name="Georgiou G."/>
            <person name="Paranjpe S.S."/>
            <person name="van Kruijsbergen I."/>
            <person name="Shu S."/>
            <person name="Carlson J."/>
            <person name="Kinoshita T."/>
            <person name="Ohta Y."/>
            <person name="Mawaribuchi S."/>
            <person name="Jenkins J."/>
            <person name="Grimwood J."/>
            <person name="Schmutz J."/>
            <person name="Mitros T."/>
            <person name="Mozaffari S.V."/>
            <person name="Suzuki Y."/>
            <person name="Haramoto Y."/>
            <person name="Yamamoto T.S."/>
            <person name="Takagi C."/>
            <person name="Heald R."/>
            <person name="Miller K."/>
            <person name="Haudenschild C."/>
            <person name="Kitzman J."/>
            <person name="Nakayama T."/>
            <person name="Izutsu Y."/>
            <person name="Robert J."/>
            <person name="Fortriede J."/>
            <person name="Burns K."/>
            <person name="Lotay V."/>
            <person name="Karimi K."/>
            <person name="Yasuoka Y."/>
            <person name="Dichmann D.S."/>
            <person name="Flajnik M.F."/>
            <person name="Houston D.W."/>
            <person name="Shendure J."/>
            <person name="DuPasquier L."/>
            <person name="Vize P.D."/>
            <person name="Zorn A.M."/>
            <person name="Ito M."/>
            <person name="Marcotte E.M."/>
            <person name="Wallingford J.B."/>
            <person name="Ito Y."/>
            <person name="Asashima M."/>
            <person name="Ueno N."/>
            <person name="Matsuda Y."/>
            <person name="Veenstra G.J."/>
            <person name="Fujiyama A."/>
            <person name="Harland R.M."/>
            <person name="Taira M."/>
            <person name="Rokhsar D.S."/>
        </authorList>
    </citation>
    <scope>NUCLEOTIDE SEQUENCE [LARGE SCALE GENOMIC DNA]</scope>
    <source>
        <strain evidence="6">J</strain>
    </source>
</reference>
<dbReference type="Gene3D" id="2.60.120.920">
    <property type="match status" value="1"/>
</dbReference>
<feature type="domain" description="B30.2/SPRY" evidence="4">
    <location>
        <begin position="174"/>
        <end position="291"/>
    </location>
</feature>
<keyword evidence="3" id="KW-0862">Zinc</keyword>
<dbReference type="GO" id="GO:0008270">
    <property type="term" value="F:zinc ion binding"/>
    <property type="evidence" value="ECO:0007669"/>
    <property type="project" value="UniProtKB-KW"/>
</dbReference>
<evidence type="ECO:0000313" key="6">
    <source>
        <dbReference type="Proteomes" id="UP000694892"/>
    </source>
</evidence>